<evidence type="ECO:0000256" key="2">
    <source>
        <dbReference type="ARBA" id="ARBA00004613"/>
    </source>
</evidence>
<dbReference type="GO" id="GO:0004181">
    <property type="term" value="F:metallocarboxypeptidase activity"/>
    <property type="evidence" value="ECO:0007669"/>
    <property type="project" value="InterPro"/>
</dbReference>
<evidence type="ECO:0000256" key="7">
    <source>
        <dbReference type="ARBA" id="ARBA00022723"/>
    </source>
</evidence>
<keyword evidence="5" id="KW-0121">Carboxypeptidase</keyword>
<dbReference type="WBParaSite" id="Pan_g10122.t1">
    <property type="protein sequence ID" value="Pan_g10122.t1"/>
    <property type="gene ID" value="Pan_g10122"/>
</dbReference>
<comment type="similarity">
    <text evidence="3 14">Belongs to the peptidase M14 family.</text>
</comment>
<reference evidence="16" key="1">
    <citation type="journal article" date="2013" name="Genetics">
        <title>The draft genome and transcriptome of Panagrellus redivivus are shaped by the harsh demands of a free-living lifestyle.</title>
        <authorList>
            <person name="Srinivasan J."/>
            <person name="Dillman A.R."/>
            <person name="Macchietto M.G."/>
            <person name="Heikkinen L."/>
            <person name="Lakso M."/>
            <person name="Fracchia K.M."/>
            <person name="Antoshechkin I."/>
            <person name="Mortazavi A."/>
            <person name="Wong G."/>
            <person name="Sternberg P.W."/>
        </authorList>
    </citation>
    <scope>NUCLEOTIDE SEQUENCE [LARGE SCALE GENOMIC DNA]</scope>
    <source>
        <strain evidence="16">MT8872</strain>
    </source>
</reference>
<evidence type="ECO:0000259" key="15">
    <source>
        <dbReference type="PROSITE" id="PS52035"/>
    </source>
</evidence>
<dbReference type="AlphaFoldDB" id="A0A7E4ULA9"/>
<evidence type="ECO:0000256" key="10">
    <source>
        <dbReference type="ARBA" id="ARBA00022833"/>
    </source>
</evidence>
<evidence type="ECO:0000256" key="13">
    <source>
        <dbReference type="ARBA" id="ARBA00057299"/>
    </source>
</evidence>
<protein>
    <submittedName>
        <fullName evidence="17">Peptidase_M14 domain-containing protein</fullName>
    </submittedName>
</protein>
<reference evidence="17" key="2">
    <citation type="submission" date="2020-10" db="UniProtKB">
        <authorList>
            <consortium name="WormBaseParasite"/>
        </authorList>
    </citation>
    <scope>IDENTIFICATION</scope>
</reference>
<keyword evidence="10" id="KW-0862">Zinc</keyword>
<evidence type="ECO:0000256" key="3">
    <source>
        <dbReference type="ARBA" id="ARBA00005988"/>
    </source>
</evidence>
<keyword evidence="8" id="KW-0732">Signal</keyword>
<keyword evidence="7" id="KW-0479">Metal-binding</keyword>
<evidence type="ECO:0000256" key="12">
    <source>
        <dbReference type="ARBA" id="ARBA00023157"/>
    </source>
</evidence>
<dbReference type="FunFam" id="3.40.630.10:FF:000040">
    <property type="entry name" value="zinc carboxypeptidase"/>
    <property type="match status" value="1"/>
</dbReference>
<dbReference type="CDD" id="cd03860">
    <property type="entry name" value="M14_CP_A-B_like"/>
    <property type="match status" value="1"/>
</dbReference>
<dbReference type="PRINTS" id="PR00765">
    <property type="entry name" value="CRBOXYPTASEA"/>
</dbReference>
<dbReference type="PANTHER" id="PTHR11705:SF139">
    <property type="entry name" value="PEPTIDASE M14 CARBOXYPEPTIDASE A DOMAIN-CONTAINING PROTEIN"/>
    <property type="match status" value="1"/>
</dbReference>
<keyword evidence="11" id="KW-0482">Metalloprotease</keyword>
<evidence type="ECO:0000256" key="8">
    <source>
        <dbReference type="ARBA" id="ARBA00022729"/>
    </source>
</evidence>
<comment type="cofactor">
    <cofactor evidence="1">
        <name>Zn(2+)</name>
        <dbReference type="ChEBI" id="CHEBI:29105"/>
    </cofactor>
</comment>
<organism evidence="16 17">
    <name type="scientific">Panagrellus redivivus</name>
    <name type="common">Microworm</name>
    <dbReference type="NCBI Taxonomy" id="6233"/>
    <lineage>
        <taxon>Eukaryota</taxon>
        <taxon>Metazoa</taxon>
        <taxon>Ecdysozoa</taxon>
        <taxon>Nematoda</taxon>
        <taxon>Chromadorea</taxon>
        <taxon>Rhabditida</taxon>
        <taxon>Tylenchina</taxon>
        <taxon>Panagrolaimomorpha</taxon>
        <taxon>Panagrolaimoidea</taxon>
        <taxon>Panagrolaimidae</taxon>
        <taxon>Panagrellus</taxon>
    </lineage>
</organism>
<evidence type="ECO:0000256" key="11">
    <source>
        <dbReference type="ARBA" id="ARBA00023049"/>
    </source>
</evidence>
<dbReference type="Pfam" id="PF02244">
    <property type="entry name" value="Propep_M14"/>
    <property type="match status" value="1"/>
</dbReference>
<feature type="domain" description="Peptidase M14" evidence="15">
    <location>
        <begin position="175"/>
        <end position="476"/>
    </location>
</feature>
<keyword evidence="4" id="KW-0964">Secreted</keyword>
<dbReference type="Gene3D" id="3.40.630.10">
    <property type="entry name" value="Zn peptidases"/>
    <property type="match status" value="1"/>
</dbReference>
<dbReference type="GO" id="GO:0008270">
    <property type="term" value="F:zinc ion binding"/>
    <property type="evidence" value="ECO:0007669"/>
    <property type="project" value="InterPro"/>
</dbReference>
<keyword evidence="9" id="KW-0378">Hydrolase</keyword>
<dbReference type="InterPro" id="IPR003146">
    <property type="entry name" value="M14A_act_pep"/>
</dbReference>
<proteinExistence type="inferred from homology"/>
<dbReference type="SUPFAM" id="SSF54897">
    <property type="entry name" value="Protease propeptides/inhibitors"/>
    <property type="match status" value="1"/>
</dbReference>
<dbReference type="Pfam" id="PF00246">
    <property type="entry name" value="Peptidase_M14"/>
    <property type="match status" value="1"/>
</dbReference>
<keyword evidence="12" id="KW-1015">Disulfide bond</keyword>
<dbReference type="SMART" id="SM00631">
    <property type="entry name" value="Zn_pept"/>
    <property type="match status" value="1"/>
</dbReference>
<dbReference type="Gene3D" id="3.30.70.340">
    <property type="entry name" value="Metallocarboxypeptidase-like"/>
    <property type="match status" value="1"/>
</dbReference>
<dbReference type="PROSITE" id="PS52035">
    <property type="entry name" value="PEPTIDASE_M14"/>
    <property type="match status" value="1"/>
</dbReference>
<evidence type="ECO:0000256" key="9">
    <source>
        <dbReference type="ARBA" id="ARBA00022801"/>
    </source>
</evidence>
<evidence type="ECO:0000256" key="5">
    <source>
        <dbReference type="ARBA" id="ARBA00022645"/>
    </source>
</evidence>
<dbReference type="Proteomes" id="UP000492821">
    <property type="component" value="Unassembled WGS sequence"/>
</dbReference>
<dbReference type="InterPro" id="IPR000834">
    <property type="entry name" value="Peptidase_M14"/>
</dbReference>
<sequence>MNRVDQKLNLNKTVISSACSLSSSSELHGWFTFFEEVYVYMLIRLLLLTSISTVFCRLQSYRNYKLYHIDAGEEIAPLLEQLEADGVAFDEVTGNRRTLVDVWAEPHKKRSFAHVMVAPEFEDTLTSLLDSEGFAGSYRVIKGDIQKEIDATKWRQSRRRTKRRIESVADFKVHSFHNYDHIEHFLELLAAEYPDIATVFHVGNTFEGRQLTGIKIGSKLRRRKPSVFIDAGIHAREWIAPAAALYHIHKLVTEYGTNTRVSGLVDKFDWYIIPVANPDGYVYSFEKDRLWRKTRSRNVTINKWCVGTDANRNWGGRGWGEIGANRSPCSNIYAGQTPFSEPEVLGMKEFIEKNVTDLKVYISLHSYGQLFLSPWGYTSDKPANHDDQREAARLAVEAIKDATGRVYQHGTIAEIMYPASGTSIDYMQDLGVPYIYGIELRPEDMEDSYGFTVPKEQIEPTGKELFAALASMADYVVEHRVF</sequence>
<comment type="function">
    <text evidence="13">Involved in the digestion of the blood meal.</text>
</comment>
<feature type="active site" description="Proton donor/acceptor" evidence="14">
    <location>
        <position position="439"/>
    </location>
</feature>
<dbReference type="InterPro" id="IPR036990">
    <property type="entry name" value="M14A-like_propep"/>
</dbReference>
<evidence type="ECO:0000256" key="1">
    <source>
        <dbReference type="ARBA" id="ARBA00001947"/>
    </source>
</evidence>
<evidence type="ECO:0000256" key="14">
    <source>
        <dbReference type="PROSITE-ProRule" id="PRU01379"/>
    </source>
</evidence>
<evidence type="ECO:0000256" key="4">
    <source>
        <dbReference type="ARBA" id="ARBA00022525"/>
    </source>
</evidence>
<evidence type="ECO:0000256" key="6">
    <source>
        <dbReference type="ARBA" id="ARBA00022670"/>
    </source>
</evidence>
<dbReference type="PANTHER" id="PTHR11705">
    <property type="entry name" value="PROTEASE FAMILY M14 CARBOXYPEPTIDASE A,B"/>
    <property type="match status" value="1"/>
</dbReference>
<keyword evidence="16" id="KW-1185">Reference proteome</keyword>
<name>A0A7E4ULA9_PANRE</name>
<accession>A0A7E4ULA9</accession>
<dbReference type="SUPFAM" id="SSF53187">
    <property type="entry name" value="Zn-dependent exopeptidases"/>
    <property type="match status" value="1"/>
</dbReference>
<keyword evidence="6" id="KW-0645">Protease</keyword>
<dbReference type="GO" id="GO:0006508">
    <property type="term" value="P:proteolysis"/>
    <property type="evidence" value="ECO:0007669"/>
    <property type="project" value="UniProtKB-KW"/>
</dbReference>
<evidence type="ECO:0000313" key="17">
    <source>
        <dbReference type="WBParaSite" id="Pan_g10122.t1"/>
    </source>
</evidence>
<comment type="subcellular location">
    <subcellularLocation>
        <location evidence="2">Secreted</location>
    </subcellularLocation>
</comment>
<dbReference type="GO" id="GO:0005615">
    <property type="term" value="C:extracellular space"/>
    <property type="evidence" value="ECO:0007669"/>
    <property type="project" value="TreeGrafter"/>
</dbReference>
<evidence type="ECO:0000313" key="16">
    <source>
        <dbReference type="Proteomes" id="UP000492821"/>
    </source>
</evidence>